<protein>
    <recommendedName>
        <fullName evidence="3">ubiquitinyl hydrolase 1</fullName>
        <ecNumber evidence="3">3.4.19.12</ecNumber>
    </recommendedName>
</protein>
<dbReference type="PROSITE" id="PS01360">
    <property type="entry name" value="ZF_MYND_1"/>
    <property type="match status" value="1"/>
</dbReference>
<sequence length="767" mass="84398">MAMASAASLAVAVVAVAVVAVVAVARRALGRAAARREEVRRLARLAAVEAEIAEREAYCYARGRGAFPRAGDVAGAPLWTMPEVGSPREDEEEEAAAETEMPAVQAAAATGKGACVVCRRPTTFRCKRCKGVKYCTFKCQISHWRQGHKDECHPPNIGARPGNTTAVSSVKKGVGMDSSFEQSVMSGLEPAIEANKSVAAVPELSEANCVFDVVDNERKEMRCQKASVTAKASEDALDSSRVRSVGSSRLPTSGKACHIQDAVVAENFSETSAGNSSSRVERSTGLEPKLEQSNKQAPGTDNLKSSRYLPSVSTVGTISSNHGSEKEGAMPNNQSLAKNIARQQAVVKIMRHYPSELTLFPYEHFVKLYNFDKVELRPFGLVNLGNSCYANAVLQCLAFTRPLTAYLMEGLHSRNCNLIISQNYVTYHGSKKEWCFMCELEKLILEGKRGKSHLSPTGILSHLRDIGSSFGPGREEDAHEFLRYAIDTMQSASMKEAKKNGVYGLPEETTLVQLIFGGYLRSKIKCTKCQGSSEQCERILDLTVEIDGDINTLEEALHRFTSTEVLDGDNRYNCSRCKSYERAKKKLTISEAPNILTIALKRYQSGNFGKINKAVRFPEYLNLSNYMSTADDNSPVYRLYAVVVHHDVMNAAFSGHYVCYVKDSQGKWHKMDDNQVKPVSLEKVLSKCAYMLFYARCSPRAPNSRSSLNPSSSSQYVDQASEVEMLHQHKHQASIGGWDEVDGKPFFCSNQDAVYGCWDPASNARFL</sequence>
<dbReference type="GO" id="GO:0006508">
    <property type="term" value="P:proteolysis"/>
    <property type="evidence" value="ECO:0007669"/>
    <property type="project" value="UniProtKB-KW"/>
</dbReference>
<dbReference type="Gene3D" id="3.90.70.10">
    <property type="entry name" value="Cysteine proteinases"/>
    <property type="match status" value="1"/>
</dbReference>
<feature type="domain" description="USP" evidence="13">
    <location>
        <begin position="379"/>
        <end position="697"/>
    </location>
</feature>
<dbReference type="PANTHER" id="PTHR24006:SF892">
    <property type="entry name" value="OS09G0464400 PROTEIN"/>
    <property type="match status" value="1"/>
</dbReference>
<dbReference type="FunFam" id="3.90.70.10:FF:000026">
    <property type="entry name" value="Ubiquitin carboxyl-terminal hydrolase 15"/>
    <property type="match status" value="1"/>
</dbReference>
<proteinExistence type="inferred from homology"/>
<dbReference type="EC" id="3.4.19.12" evidence="3"/>
<evidence type="ECO:0000256" key="11">
    <source>
        <dbReference type="PROSITE-ProRule" id="PRU00134"/>
    </source>
</evidence>
<evidence type="ECO:0000259" key="14">
    <source>
        <dbReference type="PROSITE" id="PS50865"/>
    </source>
</evidence>
<dbReference type="PROSITE" id="PS50235">
    <property type="entry name" value="USP_3"/>
    <property type="match status" value="1"/>
</dbReference>
<dbReference type="GO" id="GO:0005829">
    <property type="term" value="C:cytosol"/>
    <property type="evidence" value="ECO:0007669"/>
    <property type="project" value="TreeGrafter"/>
</dbReference>
<dbReference type="CDD" id="cd02661">
    <property type="entry name" value="Peptidase_C19E"/>
    <property type="match status" value="1"/>
</dbReference>
<dbReference type="OrthoDB" id="420187at2759"/>
<evidence type="ECO:0000256" key="7">
    <source>
        <dbReference type="ARBA" id="ARBA00022786"/>
    </source>
</evidence>
<keyword evidence="5" id="KW-0479">Metal-binding</keyword>
<dbReference type="PANTHER" id="PTHR24006">
    <property type="entry name" value="UBIQUITIN CARBOXYL-TERMINAL HYDROLASE"/>
    <property type="match status" value="1"/>
</dbReference>
<gene>
    <name evidence="15" type="ORF">E2562_021930</name>
</gene>
<evidence type="ECO:0000256" key="1">
    <source>
        <dbReference type="ARBA" id="ARBA00000707"/>
    </source>
</evidence>
<evidence type="ECO:0000256" key="8">
    <source>
        <dbReference type="ARBA" id="ARBA00022801"/>
    </source>
</evidence>
<dbReference type="InterPro" id="IPR002893">
    <property type="entry name" value="Znf_MYND"/>
</dbReference>
<evidence type="ECO:0000256" key="3">
    <source>
        <dbReference type="ARBA" id="ARBA00012759"/>
    </source>
</evidence>
<dbReference type="EMBL" id="SPHZ02000006">
    <property type="protein sequence ID" value="KAF0913278.1"/>
    <property type="molecule type" value="Genomic_DNA"/>
</dbReference>
<dbReference type="PROSITE" id="PS50865">
    <property type="entry name" value="ZF_MYND_2"/>
    <property type="match status" value="1"/>
</dbReference>
<dbReference type="Pfam" id="PF01753">
    <property type="entry name" value="zf-MYND"/>
    <property type="match status" value="1"/>
</dbReference>
<comment type="similarity">
    <text evidence="2">Belongs to the peptidase C19 family.</text>
</comment>
<evidence type="ECO:0000256" key="9">
    <source>
        <dbReference type="ARBA" id="ARBA00022807"/>
    </source>
</evidence>
<dbReference type="AlphaFoldDB" id="A0A6G1DKX0"/>
<dbReference type="SUPFAM" id="SSF144232">
    <property type="entry name" value="HIT/MYND zinc finger-like"/>
    <property type="match status" value="1"/>
</dbReference>
<dbReference type="InterPro" id="IPR038765">
    <property type="entry name" value="Papain-like_cys_pep_sf"/>
</dbReference>
<feature type="compositionally biased region" description="Polar residues" evidence="12">
    <location>
        <begin position="293"/>
        <end position="305"/>
    </location>
</feature>
<feature type="region of interest" description="Disordered" evidence="12">
    <location>
        <begin position="228"/>
        <end position="253"/>
    </location>
</feature>
<feature type="domain" description="MYND-type" evidence="14">
    <location>
        <begin position="115"/>
        <end position="152"/>
    </location>
</feature>
<evidence type="ECO:0000313" key="16">
    <source>
        <dbReference type="Proteomes" id="UP000479710"/>
    </source>
</evidence>
<evidence type="ECO:0000256" key="10">
    <source>
        <dbReference type="ARBA" id="ARBA00022833"/>
    </source>
</evidence>
<name>A0A6G1DKX0_9ORYZ</name>
<dbReference type="InterPro" id="IPR001394">
    <property type="entry name" value="Peptidase_C19_UCH"/>
</dbReference>
<evidence type="ECO:0000256" key="4">
    <source>
        <dbReference type="ARBA" id="ARBA00022670"/>
    </source>
</evidence>
<evidence type="ECO:0000256" key="5">
    <source>
        <dbReference type="ARBA" id="ARBA00022723"/>
    </source>
</evidence>
<dbReference type="Proteomes" id="UP000479710">
    <property type="component" value="Unassembled WGS sequence"/>
</dbReference>
<keyword evidence="9" id="KW-0788">Thiol protease</keyword>
<keyword evidence="10" id="KW-0862">Zinc</keyword>
<evidence type="ECO:0000256" key="6">
    <source>
        <dbReference type="ARBA" id="ARBA00022771"/>
    </source>
</evidence>
<dbReference type="Gene3D" id="6.10.140.2220">
    <property type="match status" value="1"/>
</dbReference>
<dbReference type="SUPFAM" id="SSF54001">
    <property type="entry name" value="Cysteine proteinases"/>
    <property type="match status" value="1"/>
</dbReference>
<feature type="compositionally biased region" description="Basic and acidic residues" evidence="12">
    <location>
        <begin position="279"/>
        <end position="292"/>
    </location>
</feature>
<feature type="region of interest" description="Disordered" evidence="12">
    <location>
        <begin position="268"/>
        <end position="307"/>
    </location>
</feature>
<evidence type="ECO:0000256" key="12">
    <source>
        <dbReference type="SAM" id="MobiDB-lite"/>
    </source>
</evidence>
<feature type="compositionally biased region" description="Polar residues" evidence="12">
    <location>
        <begin position="268"/>
        <end position="278"/>
    </location>
</feature>
<dbReference type="FunFam" id="6.10.140.2220:FF:000006">
    <property type="entry name" value="Ubiquitin carboxyl-terminal hydrolase 15"/>
    <property type="match status" value="1"/>
</dbReference>
<evidence type="ECO:0000259" key="13">
    <source>
        <dbReference type="PROSITE" id="PS50235"/>
    </source>
</evidence>
<keyword evidence="6 11" id="KW-0863">Zinc-finger</keyword>
<dbReference type="GO" id="GO:0005634">
    <property type="term" value="C:nucleus"/>
    <property type="evidence" value="ECO:0007669"/>
    <property type="project" value="TreeGrafter"/>
</dbReference>
<feature type="compositionally biased region" description="Basic and acidic residues" evidence="12">
    <location>
        <begin position="232"/>
        <end position="241"/>
    </location>
</feature>
<organism evidence="15 16">
    <name type="scientific">Oryza meyeriana var. granulata</name>
    <dbReference type="NCBI Taxonomy" id="110450"/>
    <lineage>
        <taxon>Eukaryota</taxon>
        <taxon>Viridiplantae</taxon>
        <taxon>Streptophyta</taxon>
        <taxon>Embryophyta</taxon>
        <taxon>Tracheophyta</taxon>
        <taxon>Spermatophyta</taxon>
        <taxon>Magnoliopsida</taxon>
        <taxon>Liliopsida</taxon>
        <taxon>Poales</taxon>
        <taxon>Poaceae</taxon>
        <taxon>BOP clade</taxon>
        <taxon>Oryzoideae</taxon>
        <taxon>Oryzeae</taxon>
        <taxon>Oryzinae</taxon>
        <taxon>Oryza</taxon>
        <taxon>Oryza meyeriana</taxon>
    </lineage>
</organism>
<comment type="catalytic activity">
    <reaction evidence="1">
        <text>Thiol-dependent hydrolysis of ester, thioester, amide, peptide and isopeptide bonds formed by the C-terminal Gly of ubiquitin (a 76-residue protein attached to proteins as an intracellular targeting signal).</text>
        <dbReference type="EC" id="3.4.19.12"/>
    </reaction>
</comment>
<keyword evidence="7" id="KW-0833">Ubl conjugation pathway</keyword>
<evidence type="ECO:0000256" key="2">
    <source>
        <dbReference type="ARBA" id="ARBA00009085"/>
    </source>
</evidence>
<dbReference type="InterPro" id="IPR028889">
    <property type="entry name" value="USP"/>
</dbReference>
<accession>A0A6G1DKX0</accession>
<dbReference type="GO" id="GO:0016579">
    <property type="term" value="P:protein deubiquitination"/>
    <property type="evidence" value="ECO:0007669"/>
    <property type="project" value="InterPro"/>
</dbReference>
<dbReference type="GO" id="GO:0004843">
    <property type="term" value="F:cysteine-type deubiquitinase activity"/>
    <property type="evidence" value="ECO:0007669"/>
    <property type="project" value="UniProtKB-EC"/>
</dbReference>
<dbReference type="Pfam" id="PF00443">
    <property type="entry name" value="UCH"/>
    <property type="match status" value="1"/>
</dbReference>
<dbReference type="InterPro" id="IPR018200">
    <property type="entry name" value="USP_CS"/>
</dbReference>
<reference evidence="15 16" key="1">
    <citation type="submission" date="2019-11" db="EMBL/GenBank/DDBJ databases">
        <title>Whole genome sequence of Oryza granulata.</title>
        <authorList>
            <person name="Li W."/>
        </authorList>
    </citation>
    <scope>NUCLEOTIDE SEQUENCE [LARGE SCALE GENOMIC DNA]</scope>
    <source>
        <strain evidence="16">cv. Menghai</strain>
        <tissue evidence="15">Leaf</tissue>
    </source>
</reference>
<dbReference type="GO" id="GO:0008270">
    <property type="term" value="F:zinc ion binding"/>
    <property type="evidence" value="ECO:0007669"/>
    <property type="project" value="UniProtKB-KW"/>
</dbReference>
<dbReference type="InterPro" id="IPR050164">
    <property type="entry name" value="Peptidase_C19"/>
</dbReference>
<keyword evidence="16" id="KW-1185">Reference proteome</keyword>
<evidence type="ECO:0000313" key="15">
    <source>
        <dbReference type="EMBL" id="KAF0913278.1"/>
    </source>
</evidence>
<keyword evidence="8" id="KW-0378">Hydrolase</keyword>
<keyword evidence="4" id="KW-0645">Protease</keyword>
<comment type="caution">
    <text evidence="15">The sequence shown here is derived from an EMBL/GenBank/DDBJ whole genome shotgun (WGS) entry which is preliminary data.</text>
</comment>
<dbReference type="PROSITE" id="PS00972">
    <property type="entry name" value="USP_1"/>
    <property type="match status" value="1"/>
</dbReference>